<dbReference type="NCBIfam" id="NF041742">
    <property type="entry name" value="WGxxGxxG_fam"/>
    <property type="match status" value="1"/>
</dbReference>
<sequence length="139" mass="14190">MGNRIKTGLSIVALSLTLAAPAYANTTGTANGGNGGMGNGMGTQSHHGAGVRAQGVDGKAGRGVSVYGTGTGSQFRTIDPVNPGVTNSRVNDDGKRTSTDGRYRAAATSTTRGSGWGWLGLLGLLGLVGFWNRNPQRNR</sequence>
<organism evidence="4 5">
    <name type="scientific">Cohnella cellulosilytica</name>
    <dbReference type="NCBI Taxonomy" id="986710"/>
    <lineage>
        <taxon>Bacteria</taxon>
        <taxon>Bacillati</taxon>
        <taxon>Bacillota</taxon>
        <taxon>Bacilli</taxon>
        <taxon>Bacillales</taxon>
        <taxon>Paenibacillaceae</taxon>
        <taxon>Cohnella</taxon>
    </lineage>
</organism>
<name>A0ABW2FAS5_9BACL</name>
<dbReference type="Proteomes" id="UP001596378">
    <property type="component" value="Unassembled WGS sequence"/>
</dbReference>
<dbReference type="RefSeq" id="WP_378045702.1">
    <property type="nucleotide sequence ID" value="NZ_JBHMDN010000008.1"/>
</dbReference>
<gene>
    <name evidence="4" type="ORF">ACFQMJ_17695</name>
</gene>
<keyword evidence="2" id="KW-0472">Membrane</keyword>
<keyword evidence="3" id="KW-0732">Signal</keyword>
<reference evidence="5" key="1">
    <citation type="journal article" date="2019" name="Int. J. Syst. Evol. Microbiol.">
        <title>The Global Catalogue of Microorganisms (GCM) 10K type strain sequencing project: providing services to taxonomists for standard genome sequencing and annotation.</title>
        <authorList>
            <consortium name="The Broad Institute Genomics Platform"/>
            <consortium name="The Broad Institute Genome Sequencing Center for Infectious Disease"/>
            <person name="Wu L."/>
            <person name="Ma J."/>
        </authorList>
    </citation>
    <scope>NUCLEOTIDE SEQUENCE [LARGE SCALE GENOMIC DNA]</scope>
    <source>
        <strain evidence="5">KCTC 12907</strain>
    </source>
</reference>
<keyword evidence="2" id="KW-1133">Transmembrane helix</keyword>
<keyword evidence="5" id="KW-1185">Reference proteome</keyword>
<evidence type="ECO:0000313" key="4">
    <source>
        <dbReference type="EMBL" id="MFC7150366.1"/>
    </source>
</evidence>
<proteinExistence type="predicted"/>
<evidence type="ECO:0000256" key="2">
    <source>
        <dbReference type="SAM" id="Phobius"/>
    </source>
</evidence>
<comment type="caution">
    <text evidence="4">The sequence shown here is derived from an EMBL/GenBank/DDBJ whole genome shotgun (WGS) entry which is preliminary data.</text>
</comment>
<dbReference type="EMBL" id="JBHTAI010000010">
    <property type="protein sequence ID" value="MFC7150366.1"/>
    <property type="molecule type" value="Genomic_DNA"/>
</dbReference>
<protein>
    <submittedName>
        <fullName evidence="4">WGxxGxxG family protein</fullName>
    </submittedName>
</protein>
<keyword evidence="2" id="KW-0812">Transmembrane</keyword>
<accession>A0ABW2FAS5</accession>
<evidence type="ECO:0000256" key="1">
    <source>
        <dbReference type="SAM" id="MobiDB-lite"/>
    </source>
</evidence>
<feature type="transmembrane region" description="Helical" evidence="2">
    <location>
        <begin position="115"/>
        <end position="132"/>
    </location>
</feature>
<evidence type="ECO:0000313" key="5">
    <source>
        <dbReference type="Proteomes" id="UP001596378"/>
    </source>
</evidence>
<feature type="signal peptide" evidence="3">
    <location>
        <begin position="1"/>
        <end position="24"/>
    </location>
</feature>
<evidence type="ECO:0000256" key="3">
    <source>
        <dbReference type="SAM" id="SignalP"/>
    </source>
</evidence>
<feature type="region of interest" description="Disordered" evidence="1">
    <location>
        <begin position="34"/>
        <end position="61"/>
    </location>
</feature>
<feature type="chain" id="PRO_5045418238" evidence="3">
    <location>
        <begin position="25"/>
        <end position="139"/>
    </location>
</feature>